<evidence type="ECO:0000259" key="2">
    <source>
        <dbReference type="Pfam" id="PF06985"/>
    </source>
</evidence>
<dbReference type="EMBL" id="MU005784">
    <property type="protein sequence ID" value="KAF2704047.1"/>
    <property type="molecule type" value="Genomic_DNA"/>
</dbReference>
<dbReference type="InterPro" id="IPR055530">
    <property type="entry name" value="DUF7104"/>
</dbReference>
<reference evidence="3" key="1">
    <citation type="journal article" date="2020" name="Stud. Mycol.">
        <title>101 Dothideomycetes genomes: a test case for predicting lifestyles and emergence of pathogens.</title>
        <authorList>
            <person name="Haridas S."/>
            <person name="Albert R."/>
            <person name="Binder M."/>
            <person name="Bloem J."/>
            <person name="Labutti K."/>
            <person name="Salamov A."/>
            <person name="Andreopoulos B."/>
            <person name="Baker S."/>
            <person name="Barry K."/>
            <person name="Bills G."/>
            <person name="Bluhm B."/>
            <person name="Cannon C."/>
            <person name="Castanera R."/>
            <person name="Culley D."/>
            <person name="Daum C."/>
            <person name="Ezra D."/>
            <person name="Gonzalez J."/>
            <person name="Henrissat B."/>
            <person name="Kuo A."/>
            <person name="Liang C."/>
            <person name="Lipzen A."/>
            <person name="Lutzoni F."/>
            <person name="Magnuson J."/>
            <person name="Mondo S."/>
            <person name="Nolan M."/>
            <person name="Ohm R."/>
            <person name="Pangilinan J."/>
            <person name="Park H.-J."/>
            <person name="Ramirez L."/>
            <person name="Alfaro M."/>
            <person name="Sun H."/>
            <person name="Tritt A."/>
            <person name="Yoshinaga Y."/>
            <person name="Zwiers L.-H."/>
            <person name="Turgeon B."/>
            <person name="Goodwin S."/>
            <person name="Spatafora J."/>
            <person name="Crous P."/>
            <person name="Grigoriev I."/>
        </authorList>
    </citation>
    <scope>NUCLEOTIDE SEQUENCE</scope>
    <source>
        <strain evidence="3">CBS 279.74</strain>
    </source>
</reference>
<dbReference type="SMART" id="SM00248">
    <property type="entry name" value="ANK"/>
    <property type="match status" value="3"/>
</dbReference>
<dbReference type="SUPFAM" id="SSF48403">
    <property type="entry name" value="Ankyrin repeat"/>
    <property type="match status" value="1"/>
</dbReference>
<feature type="domain" description="Heterokaryon incompatibility" evidence="2">
    <location>
        <begin position="49"/>
        <end position="209"/>
    </location>
</feature>
<organism evidence="3 4">
    <name type="scientific">Pleomassaria siparia CBS 279.74</name>
    <dbReference type="NCBI Taxonomy" id="1314801"/>
    <lineage>
        <taxon>Eukaryota</taxon>
        <taxon>Fungi</taxon>
        <taxon>Dikarya</taxon>
        <taxon>Ascomycota</taxon>
        <taxon>Pezizomycotina</taxon>
        <taxon>Dothideomycetes</taxon>
        <taxon>Pleosporomycetidae</taxon>
        <taxon>Pleosporales</taxon>
        <taxon>Pleomassariaceae</taxon>
        <taxon>Pleomassaria</taxon>
    </lineage>
</organism>
<dbReference type="InterPro" id="IPR036770">
    <property type="entry name" value="Ankyrin_rpt-contain_sf"/>
</dbReference>
<dbReference type="Pfam" id="PF00023">
    <property type="entry name" value="Ank"/>
    <property type="match status" value="1"/>
</dbReference>
<evidence type="ECO:0000313" key="4">
    <source>
        <dbReference type="Proteomes" id="UP000799428"/>
    </source>
</evidence>
<dbReference type="InterPro" id="IPR010730">
    <property type="entry name" value="HET"/>
</dbReference>
<dbReference type="AlphaFoldDB" id="A0A6G1JV55"/>
<dbReference type="Gene3D" id="1.25.40.20">
    <property type="entry name" value="Ankyrin repeat-containing domain"/>
    <property type="match status" value="1"/>
</dbReference>
<evidence type="ECO:0000256" key="1">
    <source>
        <dbReference type="PROSITE-ProRule" id="PRU00023"/>
    </source>
</evidence>
<dbReference type="PANTHER" id="PTHR24148">
    <property type="entry name" value="ANKYRIN REPEAT DOMAIN-CONTAINING PROTEIN 39 HOMOLOG-RELATED"/>
    <property type="match status" value="1"/>
</dbReference>
<dbReference type="Proteomes" id="UP000799428">
    <property type="component" value="Unassembled WGS sequence"/>
</dbReference>
<dbReference type="PANTHER" id="PTHR24148:SF78">
    <property type="entry name" value="HETEROKARYON INCOMPATIBILITY DOMAIN-CONTAINING PROTEIN"/>
    <property type="match status" value="1"/>
</dbReference>
<feature type="repeat" description="ANK" evidence="1">
    <location>
        <begin position="1086"/>
        <end position="1118"/>
    </location>
</feature>
<accession>A0A6G1JV55</accession>
<dbReference type="PROSITE" id="PS50088">
    <property type="entry name" value="ANK_REPEAT"/>
    <property type="match status" value="1"/>
</dbReference>
<name>A0A6G1JV55_9PLEO</name>
<keyword evidence="1" id="KW-0040">ANK repeat</keyword>
<gene>
    <name evidence="3" type="ORF">K504DRAFT_507567</name>
</gene>
<dbReference type="InterPro" id="IPR052895">
    <property type="entry name" value="HetReg/Transcr_Mod"/>
</dbReference>
<sequence length="1174" mass="131711">MPYIHSPLPEDTLCIRILKLLPSYNHSSPIHCQLVTYPLAKQKGRAHLYEALSYVWGSPDNHSTIYLAQDSDAEVNCAFSVTHNLYAALLQLRDETFDRLLWVDAICINQQDEKEKASQVSVMAKIYGLAQRVIVWLGIEADDSAFALQELSMAAAKTVNENSEYGTIDVDKSHKPHSLQYDPTRKRRERAVLALIQRTYFRRIWVLQEIASARQALITCGSSEIHAHTFRHGLKSLSLDYCENVPQLRSRIRAIISLMEISSLREHLKGESHLDVQPLGELINMFLSHDATDRRDKVYALLGMSSDYQATHSLQPDYSIAWKVLFETLIRVLVVDAGTIATCSHHEIAFIRADAWILGTVMVTPSSAFWSEEQRVKVKAVPPFRSQYYAPTGANCIASSLQKDGIFHCLLRNSAKQVRKHDLVCLLGDRNKIIVLRPANYYFKIVLITSISFILTTRDRWEPWDRYLTSISVKPTSLPLAWNWDKESEEESTEEEQKVLPLMRDGTWSSTASHEHDCDKVKALCDMQSIFAGYNAHRQAVIRLTQLVQICHTIYGQQHLRTENAREALARAIYKESMSTYLEQEESFLDKPRTEHVWHTTLLDVVGVERLSGQFDSATWFEHTRNVVRESCMNETTLITVARSSAPEYLDLLLDLGAAAFVSEDVILAAAVNSRIVPNTFKKLVQYSRFRITHLSAILEALVANDTLRYAVSELIPAIVNRNNDLINVTQQDLEFVVGNLALDARGSFTNALSILLGAGKDCLPISQQVFKAATNSVAAMNELLQHSGKGCHISEQVLVAAVQNPWYGAEVIASLVAHGAIFRVTESVLLAAIKTGGPALLNNIFPLFRYRLDVHVTESLFAAAGECEGSLKENMTEALLDLQSGSIISQTDIEHAAKDRVTGYTNTVTLLRERHNEFRITNAVIKAAIVHDTGVLTAIPSTKDINCRSQPEFNPQRTNQLILPLLLEHVEINNLANVVRTTGVVQHAIDHGNEAALKVLDERNKNRDFTALLHATRLRVAAKDMDSQELDNLTRSTPILDIATLRESCADILIQAIQNLHGRHTATLAQLIGSGVADVNFANKDNVTALHLAAHYQSWDTARCLLRHGAAASLDKADKLRMTPRKIIDRHLENSQGIEASWDLLLWGLEEHVRQDVLRGRTTAKRNKRKRGE</sequence>
<proteinExistence type="predicted"/>
<dbReference type="OrthoDB" id="194358at2759"/>
<evidence type="ECO:0000313" key="3">
    <source>
        <dbReference type="EMBL" id="KAF2704047.1"/>
    </source>
</evidence>
<dbReference type="Pfam" id="PF06985">
    <property type="entry name" value="HET"/>
    <property type="match status" value="1"/>
</dbReference>
<protein>
    <submittedName>
        <fullName evidence="3">HET-domain-containing protein</fullName>
    </submittedName>
</protein>
<dbReference type="Pfam" id="PF23397">
    <property type="entry name" value="DUF7104"/>
    <property type="match status" value="2"/>
</dbReference>
<keyword evidence="4" id="KW-1185">Reference proteome</keyword>
<dbReference type="InterPro" id="IPR002110">
    <property type="entry name" value="Ankyrin_rpt"/>
</dbReference>